<name>A0A1F6P7X4_9BACT</name>
<evidence type="ECO:0000256" key="1">
    <source>
        <dbReference type="ARBA" id="ARBA00005695"/>
    </source>
</evidence>
<evidence type="ECO:0000313" key="7">
    <source>
        <dbReference type="Proteomes" id="UP000176634"/>
    </source>
</evidence>
<evidence type="ECO:0000259" key="5">
    <source>
        <dbReference type="Pfam" id="PF00496"/>
    </source>
</evidence>
<dbReference type="PIRSF" id="PIRSF002741">
    <property type="entry name" value="MppA"/>
    <property type="match status" value="1"/>
</dbReference>
<dbReference type="STRING" id="1798705.A2563_04830"/>
<dbReference type="PANTHER" id="PTHR30290:SF9">
    <property type="entry name" value="OLIGOPEPTIDE-BINDING PROTEIN APPA"/>
    <property type="match status" value="1"/>
</dbReference>
<feature type="domain" description="Solute-binding protein family 5" evidence="5">
    <location>
        <begin position="134"/>
        <end position="457"/>
    </location>
</feature>
<dbReference type="Proteomes" id="UP000176634">
    <property type="component" value="Unassembled WGS sequence"/>
</dbReference>
<dbReference type="GO" id="GO:0015833">
    <property type="term" value="P:peptide transport"/>
    <property type="evidence" value="ECO:0007669"/>
    <property type="project" value="TreeGrafter"/>
</dbReference>
<keyword evidence="4" id="KW-0812">Transmembrane</keyword>
<reference evidence="6 7" key="1">
    <citation type="journal article" date="2016" name="Nat. Commun.">
        <title>Thousands of microbial genomes shed light on interconnected biogeochemical processes in an aquifer system.</title>
        <authorList>
            <person name="Anantharaman K."/>
            <person name="Brown C.T."/>
            <person name="Hug L.A."/>
            <person name="Sharon I."/>
            <person name="Castelle C.J."/>
            <person name="Probst A.J."/>
            <person name="Thomas B.C."/>
            <person name="Singh A."/>
            <person name="Wilkins M.J."/>
            <person name="Karaoz U."/>
            <person name="Brodie E.L."/>
            <person name="Williams K.H."/>
            <person name="Hubbard S.S."/>
            <person name="Banfield J.F."/>
        </authorList>
    </citation>
    <scope>NUCLEOTIDE SEQUENCE [LARGE SCALE GENOMIC DNA]</scope>
</reference>
<dbReference type="SUPFAM" id="SSF53850">
    <property type="entry name" value="Periplasmic binding protein-like II"/>
    <property type="match status" value="1"/>
</dbReference>
<dbReference type="AlphaFoldDB" id="A0A1F6P7X4"/>
<sequence>MNLSKLFFWIKKKQGSLDVSMPSRNFDQKLIKKLQPRVIPSWSQFRYLGSFLTKKEKQIVSGALGVFLLTIATWSTIWFLKNFTIVPANGGEYSEALIGQPKYINPLFSSANDVDGDLTSLIYTGLFKYTNQQKLIPDLASEYTIEEDGKTYDIKLREDIKWSDGEPLTADDVVFTFQTIQDQEVGSPLYSAFQGIAIEQTGDFSVKFVLKEPFAPFLNSLTAGILPQHTWVNIPPSAIRLAKTNIQPVGSGPWKFDKLTKDSSGNINSYTLERNNFYYQKAPYLKTLTFKFYTDFTQAATALKSQDVMAASFLPNDLADKVAGKNFSPYKFELPQYTALFFNSDTASVLKDNDFRLALNLALDKNKILEEALGNKGETINSPILKGALGYNTEINFPGLDTEKTNQILTKTWSKIQPEEYFKTEYEALLKTKQADIEAIKKNTTTPEEEIAAAVKKIEDDVAESIRQEMDPDQSFYRKNKNNEILSISITTVDTSEYQQAALTIAKMWRAMGIKTTIQTIGSNQIVKDILRDRNYEVLLYGEIVGADPDPYPFWHSSQITYPGLNLALFINRTADKLLEDARATTTEKVRAEQYEKFQEILAKEIPAIFLYTPTYNFVASKDIKGIKLEQAFSPSDRFNDLGNWYLKTKRQWSGF</sequence>
<evidence type="ECO:0000313" key="6">
    <source>
        <dbReference type="EMBL" id="OGH92281.1"/>
    </source>
</evidence>
<accession>A0A1F6P7X4</accession>
<keyword evidence="4" id="KW-0472">Membrane</keyword>
<evidence type="ECO:0000256" key="3">
    <source>
        <dbReference type="ARBA" id="ARBA00022729"/>
    </source>
</evidence>
<gene>
    <name evidence="6" type="ORF">A2563_04830</name>
</gene>
<evidence type="ECO:0000256" key="2">
    <source>
        <dbReference type="ARBA" id="ARBA00022448"/>
    </source>
</evidence>
<feature type="transmembrane region" description="Helical" evidence="4">
    <location>
        <begin position="59"/>
        <end position="80"/>
    </location>
</feature>
<comment type="similarity">
    <text evidence="1">Belongs to the bacterial solute-binding protein 5 family.</text>
</comment>
<comment type="caution">
    <text evidence="6">The sequence shown here is derived from an EMBL/GenBank/DDBJ whole genome shotgun (WGS) entry which is preliminary data.</text>
</comment>
<dbReference type="GO" id="GO:1904680">
    <property type="term" value="F:peptide transmembrane transporter activity"/>
    <property type="evidence" value="ECO:0007669"/>
    <property type="project" value="TreeGrafter"/>
</dbReference>
<dbReference type="InterPro" id="IPR023765">
    <property type="entry name" value="SBP_5_CS"/>
</dbReference>
<dbReference type="InterPro" id="IPR039424">
    <property type="entry name" value="SBP_5"/>
</dbReference>
<keyword evidence="3" id="KW-0732">Signal</keyword>
<dbReference type="EMBL" id="MFRA01000006">
    <property type="protein sequence ID" value="OGH92281.1"/>
    <property type="molecule type" value="Genomic_DNA"/>
</dbReference>
<dbReference type="Pfam" id="PF00496">
    <property type="entry name" value="SBP_bac_5"/>
    <property type="match status" value="1"/>
</dbReference>
<dbReference type="GO" id="GO:0042597">
    <property type="term" value="C:periplasmic space"/>
    <property type="evidence" value="ECO:0007669"/>
    <property type="project" value="UniProtKB-ARBA"/>
</dbReference>
<proteinExistence type="inferred from homology"/>
<protein>
    <recommendedName>
        <fullName evidence="5">Solute-binding protein family 5 domain-containing protein</fullName>
    </recommendedName>
</protein>
<organism evidence="6 7">
    <name type="scientific">Candidatus Magasanikbacteria bacterium RIFOXYD1_FULL_40_23</name>
    <dbReference type="NCBI Taxonomy" id="1798705"/>
    <lineage>
        <taxon>Bacteria</taxon>
        <taxon>Candidatus Magasanikiibacteriota</taxon>
    </lineage>
</organism>
<keyword evidence="2" id="KW-0813">Transport</keyword>
<dbReference type="Gene3D" id="3.90.76.10">
    <property type="entry name" value="Dipeptide-binding Protein, Domain 1"/>
    <property type="match status" value="1"/>
</dbReference>
<dbReference type="GO" id="GO:0043190">
    <property type="term" value="C:ATP-binding cassette (ABC) transporter complex"/>
    <property type="evidence" value="ECO:0007669"/>
    <property type="project" value="InterPro"/>
</dbReference>
<dbReference type="PROSITE" id="PS01040">
    <property type="entry name" value="SBP_BACTERIAL_5"/>
    <property type="match status" value="1"/>
</dbReference>
<dbReference type="Gene3D" id="3.10.105.10">
    <property type="entry name" value="Dipeptide-binding Protein, Domain 3"/>
    <property type="match status" value="2"/>
</dbReference>
<dbReference type="PANTHER" id="PTHR30290">
    <property type="entry name" value="PERIPLASMIC BINDING COMPONENT OF ABC TRANSPORTER"/>
    <property type="match status" value="1"/>
</dbReference>
<evidence type="ECO:0000256" key="4">
    <source>
        <dbReference type="SAM" id="Phobius"/>
    </source>
</evidence>
<dbReference type="Gene3D" id="3.40.190.10">
    <property type="entry name" value="Periplasmic binding protein-like II"/>
    <property type="match status" value="2"/>
</dbReference>
<dbReference type="InterPro" id="IPR000914">
    <property type="entry name" value="SBP_5_dom"/>
</dbReference>
<dbReference type="InterPro" id="IPR030678">
    <property type="entry name" value="Peptide/Ni-bd"/>
</dbReference>
<keyword evidence="4" id="KW-1133">Transmembrane helix</keyword>